<feature type="region of interest" description="Disordered" evidence="1">
    <location>
        <begin position="1"/>
        <end position="54"/>
    </location>
</feature>
<name>A0A8H3DYB8_9AGAM</name>
<protein>
    <submittedName>
        <fullName evidence="2">Uncharacterized protein</fullName>
    </submittedName>
</protein>
<dbReference type="EMBL" id="CAJNJQ010000872">
    <property type="protein sequence ID" value="CAE7105519.1"/>
    <property type="molecule type" value="Genomic_DNA"/>
</dbReference>
<evidence type="ECO:0000256" key="1">
    <source>
        <dbReference type="SAM" id="MobiDB-lite"/>
    </source>
</evidence>
<feature type="compositionally biased region" description="Polar residues" evidence="1">
    <location>
        <begin position="1"/>
        <end position="10"/>
    </location>
</feature>
<accession>A0A8H3DYB8</accession>
<reference evidence="2" key="1">
    <citation type="submission" date="2021-01" db="EMBL/GenBank/DDBJ databases">
        <authorList>
            <person name="Kaushik A."/>
        </authorList>
    </citation>
    <scope>NUCLEOTIDE SEQUENCE</scope>
    <source>
        <strain evidence="2">AG5</strain>
    </source>
</reference>
<comment type="caution">
    <text evidence="2">The sequence shown here is derived from an EMBL/GenBank/DDBJ whole genome shotgun (WGS) entry which is preliminary data.</text>
</comment>
<dbReference type="AlphaFoldDB" id="A0A8H3DYB8"/>
<evidence type="ECO:0000313" key="3">
    <source>
        <dbReference type="Proteomes" id="UP000663827"/>
    </source>
</evidence>
<proteinExistence type="predicted"/>
<feature type="compositionally biased region" description="Polar residues" evidence="1">
    <location>
        <begin position="139"/>
        <end position="151"/>
    </location>
</feature>
<organism evidence="2 3">
    <name type="scientific">Rhizoctonia solani</name>
    <dbReference type="NCBI Taxonomy" id="456999"/>
    <lineage>
        <taxon>Eukaryota</taxon>
        <taxon>Fungi</taxon>
        <taxon>Dikarya</taxon>
        <taxon>Basidiomycota</taxon>
        <taxon>Agaricomycotina</taxon>
        <taxon>Agaricomycetes</taxon>
        <taxon>Cantharellales</taxon>
        <taxon>Ceratobasidiaceae</taxon>
        <taxon>Rhizoctonia</taxon>
    </lineage>
</organism>
<feature type="compositionally biased region" description="Polar residues" evidence="1">
    <location>
        <begin position="19"/>
        <end position="39"/>
    </location>
</feature>
<gene>
    <name evidence="2" type="ORF">RDB_LOCUS43938</name>
</gene>
<dbReference type="Proteomes" id="UP000663827">
    <property type="component" value="Unassembled WGS sequence"/>
</dbReference>
<evidence type="ECO:0000313" key="2">
    <source>
        <dbReference type="EMBL" id="CAE7105519.1"/>
    </source>
</evidence>
<sequence>MSQMPVTALNSRVPVSRRPSGQESVWQASVSQSYQQNSADPRAPYDPNASKPWLKSPEMLESLVPPSEREGTNSDGVPKRLAWLAKNGYTVHTYEEILSSRTRAPQISRKERRRLLMERKKMIFENAKCAHEEAKAPKKQSSTGLAANTTARGAYSHQISPVPERYPSEAPRIPCEAPQLDPSTYLDSLFSDADNAFSPYASAPFDVVMVELNDAYTHEEQIAYGFVPDYFYEHGAHPEFPAYPSTQSGNAYNRMG</sequence>
<feature type="region of interest" description="Disordered" evidence="1">
    <location>
        <begin position="131"/>
        <end position="154"/>
    </location>
</feature>